<feature type="compositionally biased region" description="Basic and acidic residues" evidence="1">
    <location>
        <begin position="103"/>
        <end position="113"/>
    </location>
</feature>
<evidence type="ECO:0000313" key="3">
    <source>
        <dbReference type="Proteomes" id="UP000594638"/>
    </source>
</evidence>
<dbReference type="Proteomes" id="UP000594638">
    <property type="component" value="Unassembled WGS sequence"/>
</dbReference>
<feature type="region of interest" description="Disordered" evidence="1">
    <location>
        <begin position="75"/>
        <end position="113"/>
    </location>
</feature>
<proteinExistence type="predicted"/>
<reference evidence="2 3" key="1">
    <citation type="submission" date="2019-12" db="EMBL/GenBank/DDBJ databases">
        <authorList>
            <person name="Alioto T."/>
            <person name="Alioto T."/>
            <person name="Gomez Garrido J."/>
        </authorList>
    </citation>
    <scope>NUCLEOTIDE SEQUENCE [LARGE SCALE GENOMIC DNA]</scope>
</reference>
<evidence type="ECO:0000313" key="2">
    <source>
        <dbReference type="EMBL" id="CAA3007459.1"/>
    </source>
</evidence>
<protein>
    <submittedName>
        <fullName evidence="2">Uncharacterized protein</fullName>
    </submittedName>
</protein>
<keyword evidence="3" id="KW-1185">Reference proteome</keyword>
<dbReference type="EMBL" id="CACTIH010007275">
    <property type="protein sequence ID" value="CAA3007459.1"/>
    <property type="molecule type" value="Genomic_DNA"/>
</dbReference>
<accession>A0A8S0TVE1</accession>
<organism evidence="2 3">
    <name type="scientific">Olea europaea subsp. europaea</name>
    <dbReference type="NCBI Taxonomy" id="158383"/>
    <lineage>
        <taxon>Eukaryota</taxon>
        <taxon>Viridiplantae</taxon>
        <taxon>Streptophyta</taxon>
        <taxon>Embryophyta</taxon>
        <taxon>Tracheophyta</taxon>
        <taxon>Spermatophyta</taxon>
        <taxon>Magnoliopsida</taxon>
        <taxon>eudicotyledons</taxon>
        <taxon>Gunneridae</taxon>
        <taxon>Pentapetalae</taxon>
        <taxon>asterids</taxon>
        <taxon>lamiids</taxon>
        <taxon>Lamiales</taxon>
        <taxon>Oleaceae</taxon>
        <taxon>Oleeae</taxon>
        <taxon>Olea</taxon>
    </lineage>
</organism>
<feature type="region of interest" description="Disordered" evidence="1">
    <location>
        <begin position="15"/>
        <end position="49"/>
    </location>
</feature>
<name>A0A8S0TVE1_OLEEU</name>
<sequence length="113" mass="12390">MWDERRLNLIINRNVANESEGPLASNDDENQMPLMPGGTESDLGNDFHGRANIIDEGLSQETEVRESHTKYQTLIGDFHGPSLGTSGGASPIDGWPSQETVVDESHNKETPTE</sequence>
<gene>
    <name evidence="2" type="ORF">OLEA9_A099237</name>
</gene>
<comment type="caution">
    <text evidence="2">The sequence shown here is derived from an EMBL/GenBank/DDBJ whole genome shotgun (WGS) entry which is preliminary data.</text>
</comment>
<dbReference type="Gramene" id="OE9A099237T1">
    <property type="protein sequence ID" value="OE9A099237C1"/>
    <property type="gene ID" value="OE9A099237"/>
</dbReference>
<dbReference type="AlphaFoldDB" id="A0A8S0TVE1"/>
<evidence type="ECO:0000256" key="1">
    <source>
        <dbReference type="SAM" id="MobiDB-lite"/>
    </source>
</evidence>